<evidence type="ECO:0000256" key="3">
    <source>
        <dbReference type="ARBA" id="ARBA00022723"/>
    </source>
</evidence>
<dbReference type="PANTHER" id="PTHR24215:SF35">
    <property type="entry name" value="MUSCLE LIM PROTEIN MLP84B"/>
    <property type="match status" value="1"/>
</dbReference>
<organism evidence="14 15">
    <name type="scientific">Candolleomyces aberdarensis</name>
    <dbReference type="NCBI Taxonomy" id="2316362"/>
    <lineage>
        <taxon>Eukaryota</taxon>
        <taxon>Fungi</taxon>
        <taxon>Dikarya</taxon>
        <taxon>Basidiomycota</taxon>
        <taxon>Agaricomycotina</taxon>
        <taxon>Agaricomycetes</taxon>
        <taxon>Agaricomycetidae</taxon>
        <taxon>Agaricales</taxon>
        <taxon>Agaricineae</taxon>
        <taxon>Psathyrellaceae</taxon>
        <taxon>Candolleomyces</taxon>
    </lineage>
</organism>
<dbReference type="Pfam" id="PF00412">
    <property type="entry name" value="LIM"/>
    <property type="match status" value="2"/>
</dbReference>
<evidence type="ECO:0000256" key="1">
    <source>
        <dbReference type="ARBA" id="ARBA00004123"/>
    </source>
</evidence>
<feature type="compositionally biased region" description="Low complexity" evidence="12">
    <location>
        <begin position="250"/>
        <end position="259"/>
    </location>
</feature>
<dbReference type="OrthoDB" id="8062037at2759"/>
<dbReference type="GO" id="GO:0005634">
    <property type="term" value="C:nucleus"/>
    <property type="evidence" value="ECO:0007669"/>
    <property type="project" value="UniProtKB-SubCell"/>
</dbReference>
<reference evidence="14 15" key="1">
    <citation type="submission" date="2019-01" db="EMBL/GenBank/DDBJ databases">
        <title>Draft genome sequence of Psathyrella aberdarensis IHI B618.</title>
        <authorList>
            <person name="Buettner E."/>
            <person name="Kellner H."/>
        </authorList>
    </citation>
    <scope>NUCLEOTIDE SEQUENCE [LARGE SCALE GENOMIC DNA]</scope>
    <source>
        <strain evidence="14 15">IHI B618</strain>
    </source>
</reference>
<evidence type="ECO:0000256" key="4">
    <source>
        <dbReference type="ARBA" id="ARBA00022737"/>
    </source>
</evidence>
<keyword evidence="5 11" id="KW-0862">Zinc</keyword>
<feature type="compositionally biased region" description="Low complexity" evidence="12">
    <location>
        <begin position="177"/>
        <end position="196"/>
    </location>
</feature>
<accession>A0A4Q2DGX4</accession>
<comment type="subcellular location">
    <subcellularLocation>
        <location evidence="1">Nucleus</location>
    </subcellularLocation>
</comment>
<keyword evidence="7 11" id="KW-0440">LIM domain</keyword>
<dbReference type="FunFam" id="2.10.110.10:FF:000054">
    <property type="entry name" value="Cysteine-rich protein 1"/>
    <property type="match status" value="1"/>
</dbReference>
<dbReference type="FunFam" id="2.10.110.10:FF:000001">
    <property type="entry name" value="Cysteine and glycine-rich protein 1"/>
    <property type="match status" value="1"/>
</dbReference>
<evidence type="ECO:0000313" key="14">
    <source>
        <dbReference type="EMBL" id="RXW18412.1"/>
    </source>
</evidence>
<name>A0A4Q2DGX4_9AGAR</name>
<dbReference type="Proteomes" id="UP000290288">
    <property type="component" value="Unassembled WGS sequence"/>
</dbReference>
<dbReference type="GO" id="GO:0005737">
    <property type="term" value="C:cytoplasm"/>
    <property type="evidence" value="ECO:0007669"/>
    <property type="project" value="TreeGrafter"/>
</dbReference>
<evidence type="ECO:0000256" key="12">
    <source>
        <dbReference type="SAM" id="MobiDB-lite"/>
    </source>
</evidence>
<evidence type="ECO:0000256" key="10">
    <source>
        <dbReference type="ARBA" id="ARBA00072537"/>
    </source>
</evidence>
<dbReference type="SMART" id="SM00132">
    <property type="entry name" value="LIM"/>
    <property type="match status" value="2"/>
</dbReference>
<sequence length="401" mass="42657">MFGATPRCPRCEKLVYAAEQILGPGRKFYHKPCLTCTICKRRLDSYTLLEHDEEPYCKPCHLKNFGTRDLRHANLPYAPRPRSSSTSTDDVSSPTSSPGRPQLAPLNTGDANNGLPLLRPTRVLSPTSSNFPRPLSRPGSSSGSSGNNTPVPFGNRATNAIPEESPIDADLEADTSLDSSADDSITTASTDPTSADEASDDSNKSSPTDNVKPYLLTNTGRPGLGNLPRTVPLSLDHSAHVSARHKTTQSLGSISTSSSSPPPSSFSPGSNRAANALNLLQQEGMSPLRQTPTGTRYGAALGPGNTMSLGVHMTGTGGSPRKWGGTTPVCPKCSKNVYFAEQVKAVGKTYHKFCLRCTECTTTLDSTKLRDHDGEPFCVRCYNKLHGPQGHGYALLGKAGG</sequence>
<keyword evidence="4" id="KW-0677">Repeat</keyword>
<keyword evidence="3 11" id="KW-0479">Metal-binding</keyword>
<keyword evidence="8" id="KW-0539">Nucleus</keyword>
<dbReference type="GO" id="GO:0030036">
    <property type="term" value="P:actin cytoskeleton organization"/>
    <property type="evidence" value="ECO:0007669"/>
    <property type="project" value="TreeGrafter"/>
</dbReference>
<protein>
    <recommendedName>
        <fullName evidence="10">Cysteine-rich protein 1</fullName>
    </recommendedName>
</protein>
<keyword evidence="6" id="KW-0007">Acetylation</keyword>
<dbReference type="GO" id="GO:0046872">
    <property type="term" value="F:metal ion binding"/>
    <property type="evidence" value="ECO:0007669"/>
    <property type="project" value="UniProtKB-KW"/>
</dbReference>
<evidence type="ECO:0000256" key="7">
    <source>
        <dbReference type="ARBA" id="ARBA00023038"/>
    </source>
</evidence>
<feature type="compositionally biased region" description="Low complexity" evidence="12">
    <location>
        <begin position="80"/>
        <end position="98"/>
    </location>
</feature>
<dbReference type="CDD" id="cd09326">
    <property type="entry name" value="LIM_CRP_like"/>
    <property type="match status" value="2"/>
</dbReference>
<feature type="compositionally biased region" description="Low complexity" evidence="12">
    <location>
        <begin position="132"/>
        <end position="146"/>
    </location>
</feature>
<evidence type="ECO:0000256" key="2">
    <source>
        <dbReference type="ARBA" id="ARBA00022481"/>
    </source>
</evidence>
<evidence type="ECO:0000256" key="11">
    <source>
        <dbReference type="PROSITE-ProRule" id="PRU00125"/>
    </source>
</evidence>
<comment type="caution">
    <text evidence="14">The sequence shown here is derived from an EMBL/GenBank/DDBJ whole genome shotgun (WGS) entry which is preliminary data.</text>
</comment>
<dbReference type="Gene3D" id="2.10.110.10">
    <property type="entry name" value="Cysteine Rich Protein"/>
    <property type="match status" value="2"/>
</dbReference>
<keyword evidence="2" id="KW-0488">Methylation</keyword>
<evidence type="ECO:0000256" key="9">
    <source>
        <dbReference type="ARBA" id="ARBA00055254"/>
    </source>
</evidence>
<gene>
    <name evidence="14" type="ORF">EST38_g7448</name>
</gene>
<evidence type="ECO:0000256" key="5">
    <source>
        <dbReference type="ARBA" id="ARBA00022833"/>
    </source>
</evidence>
<dbReference type="EMBL" id="SDEE01000268">
    <property type="protein sequence ID" value="RXW18412.1"/>
    <property type="molecule type" value="Genomic_DNA"/>
</dbReference>
<dbReference type="PROSITE" id="PS50023">
    <property type="entry name" value="LIM_DOMAIN_2"/>
    <property type="match status" value="2"/>
</dbReference>
<dbReference type="PROSITE" id="PS00478">
    <property type="entry name" value="LIM_DOMAIN_1"/>
    <property type="match status" value="2"/>
</dbReference>
<dbReference type="GO" id="GO:0030695">
    <property type="term" value="F:GTPase regulator activity"/>
    <property type="evidence" value="ECO:0007669"/>
    <property type="project" value="UniProtKB-ARBA"/>
</dbReference>
<dbReference type="STRING" id="2316362.A0A4Q2DGX4"/>
<evidence type="ECO:0000256" key="8">
    <source>
        <dbReference type="ARBA" id="ARBA00023242"/>
    </source>
</evidence>
<evidence type="ECO:0000259" key="13">
    <source>
        <dbReference type="PROSITE" id="PS50023"/>
    </source>
</evidence>
<proteinExistence type="predicted"/>
<comment type="function">
    <text evidence="9">Seems to have a role in zinc absorption and may function as an intracellular zinc transport protein.</text>
</comment>
<dbReference type="PANTHER" id="PTHR24215">
    <property type="entry name" value="RHO-GTPASE-ACTIVATING PROTEIN LRG1"/>
    <property type="match status" value="1"/>
</dbReference>
<feature type="region of interest" description="Disordered" evidence="12">
    <location>
        <begin position="73"/>
        <end position="161"/>
    </location>
</feature>
<evidence type="ECO:0000256" key="6">
    <source>
        <dbReference type="ARBA" id="ARBA00022990"/>
    </source>
</evidence>
<feature type="domain" description="LIM zinc-binding" evidence="13">
    <location>
        <begin position="6"/>
        <end position="67"/>
    </location>
</feature>
<keyword evidence="15" id="KW-1185">Reference proteome</keyword>
<dbReference type="SUPFAM" id="SSF57716">
    <property type="entry name" value="Glucocorticoid receptor-like (DNA-binding domain)"/>
    <property type="match status" value="4"/>
</dbReference>
<feature type="domain" description="LIM zinc-binding" evidence="13">
    <location>
        <begin position="328"/>
        <end position="388"/>
    </location>
</feature>
<dbReference type="AlphaFoldDB" id="A0A4Q2DGX4"/>
<feature type="region of interest" description="Disordered" evidence="12">
    <location>
        <begin position="177"/>
        <end position="272"/>
    </location>
</feature>
<dbReference type="InterPro" id="IPR001781">
    <property type="entry name" value="Znf_LIM"/>
</dbReference>
<evidence type="ECO:0000313" key="15">
    <source>
        <dbReference type="Proteomes" id="UP000290288"/>
    </source>
</evidence>